<dbReference type="EMBL" id="JANUBL010000004">
    <property type="protein sequence ID" value="MCS4122151.1"/>
    <property type="molecule type" value="Genomic_DNA"/>
</dbReference>
<evidence type="ECO:0000313" key="3">
    <source>
        <dbReference type="EMBL" id="MCS3710403.1"/>
    </source>
</evidence>
<dbReference type="Proteomes" id="UP001155040">
    <property type="component" value="Unassembled WGS sequence"/>
</dbReference>
<comment type="caution">
    <text evidence="2">The sequence shown here is derived from an EMBL/GenBank/DDBJ whole genome shotgun (WGS) entry which is preliminary data.</text>
</comment>
<dbReference type="EMBL" id="JANUAU010000008">
    <property type="protein sequence ID" value="MCS3678600.1"/>
    <property type="molecule type" value="Genomic_DNA"/>
</dbReference>
<evidence type="ECO:0000313" key="5">
    <source>
        <dbReference type="EMBL" id="MCS3952904.1"/>
    </source>
</evidence>
<dbReference type="AlphaFoldDB" id="A0A840D487"/>
<evidence type="ECO:0000313" key="2">
    <source>
        <dbReference type="EMBL" id="MCS3678600.1"/>
    </source>
</evidence>
<reference evidence="2" key="1">
    <citation type="submission" date="2022-08" db="EMBL/GenBank/DDBJ databases">
        <title>Genomic Encyclopedia of Type Strains, Phase V (KMG-V): Genome sequencing to study the core and pangenomes of soil and plant-associated prokaryotes.</title>
        <authorList>
            <person name="Whitman W."/>
        </authorList>
    </citation>
    <scope>NUCLEOTIDE SEQUENCE</scope>
    <source>
        <strain evidence="2">0</strain>
        <strain evidence="4">SP2016B</strain>
        <strain evidence="5">SP2017</strain>
        <strain evidence="6">SP3012</strain>
        <strain evidence="7">SP3026</strain>
        <strain evidence="3">SP3049</strain>
    </source>
</reference>
<proteinExistence type="predicted"/>
<dbReference type="EMBL" id="JANUBF010000011">
    <property type="protein sequence ID" value="MCS4036857.1"/>
    <property type="molecule type" value="Genomic_DNA"/>
</dbReference>
<organism evidence="2 8">
    <name type="scientific">Salinibacter ruber</name>
    <dbReference type="NCBI Taxonomy" id="146919"/>
    <lineage>
        <taxon>Bacteria</taxon>
        <taxon>Pseudomonadati</taxon>
        <taxon>Rhodothermota</taxon>
        <taxon>Rhodothermia</taxon>
        <taxon>Rhodothermales</taxon>
        <taxon>Salinibacteraceae</taxon>
        <taxon>Salinibacter</taxon>
    </lineage>
</organism>
<dbReference type="EMBL" id="JANUBB010000013">
    <property type="protein sequence ID" value="MCS3952904.1"/>
    <property type="molecule type" value="Genomic_DNA"/>
</dbReference>
<evidence type="ECO:0000313" key="6">
    <source>
        <dbReference type="EMBL" id="MCS4036857.1"/>
    </source>
</evidence>
<dbReference type="Proteomes" id="UP001155010">
    <property type="component" value="Unassembled WGS sequence"/>
</dbReference>
<feature type="compositionally biased region" description="Low complexity" evidence="1">
    <location>
        <begin position="1"/>
        <end position="10"/>
    </location>
</feature>
<evidence type="ECO:0000313" key="4">
    <source>
        <dbReference type="EMBL" id="MCS3865074.1"/>
    </source>
</evidence>
<name>A0A840D487_9BACT</name>
<dbReference type="Proteomes" id="UP001155034">
    <property type="component" value="Unassembled WGS sequence"/>
</dbReference>
<gene>
    <name evidence="7" type="ORF">GGP45_002509</name>
    <name evidence="3" type="ORF">GGP61_002013</name>
    <name evidence="2" type="ORF">GGP71_002539</name>
    <name evidence="4" type="ORF">GGP82_001623</name>
    <name evidence="5" type="ORF">GGP83_002877</name>
    <name evidence="6" type="ORF">GGQ01_001927</name>
</gene>
<dbReference type="RefSeq" id="WP_011403727.1">
    <property type="nucleotide sequence ID" value="NZ_CALTRY010000025.1"/>
</dbReference>
<dbReference type="EMBL" id="JANUAE010000006">
    <property type="protein sequence ID" value="MCS3710403.1"/>
    <property type="molecule type" value="Genomic_DNA"/>
</dbReference>
<dbReference type="EMBL" id="JANTYZ010000003">
    <property type="protein sequence ID" value="MCS3865074.1"/>
    <property type="molecule type" value="Genomic_DNA"/>
</dbReference>
<evidence type="ECO:0000256" key="1">
    <source>
        <dbReference type="SAM" id="MobiDB-lite"/>
    </source>
</evidence>
<dbReference type="Proteomes" id="UP001155057">
    <property type="component" value="Unassembled WGS sequence"/>
</dbReference>
<dbReference type="Proteomes" id="UP001155144">
    <property type="component" value="Unassembled WGS sequence"/>
</dbReference>
<evidence type="ECO:0000313" key="8">
    <source>
        <dbReference type="Proteomes" id="UP001155027"/>
    </source>
</evidence>
<dbReference type="Proteomes" id="UP001155027">
    <property type="component" value="Unassembled WGS sequence"/>
</dbReference>
<accession>A0A840D487</accession>
<sequence>MKSSSSLFRSPFRRDTETQRSNPPVHTHHVRDLEAALGASIGRNFDVLSRRFRDVQSPSSSRSPTTRVRE</sequence>
<feature type="region of interest" description="Disordered" evidence="1">
    <location>
        <begin position="1"/>
        <end position="30"/>
    </location>
</feature>
<evidence type="ECO:0000313" key="7">
    <source>
        <dbReference type="EMBL" id="MCS4122151.1"/>
    </source>
</evidence>
<protein>
    <submittedName>
        <fullName evidence="2">Uncharacterized protein</fullName>
    </submittedName>
</protein>
<dbReference type="GeneID" id="83727896"/>